<feature type="chain" id="PRO_5009242200" evidence="1">
    <location>
        <begin position="27"/>
        <end position="289"/>
    </location>
</feature>
<dbReference type="InterPro" id="IPR050312">
    <property type="entry name" value="IolE/XylAMocC-like"/>
</dbReference>
<organism evidence="3 4">
    <name type="scientific">Terriglobus roseus</name>
    <dbReference type="NCBI Taxonomy" id="392734"/>
    <lineage>
        <taxon>Bacteria</taxon>
        <taxon>Pseudomonadati</taxon>
        <taxon>Acidobacteriota</taxon>
        <taxon>Terriglobia</taxon>
        <taxon>Terriglobales</taxon>
        <taxon>Acidobacteriaceae</taxon>
        <taxon>Terriglobus</taxon>
    </lineage>
</organism>
<name>A0A1G7P1U4_9BACT</name>
<dbReference type="InterPro" id="IPR036237">
    <property type="entry name" value="Xyl_isomerase-like_sf"/>
</dbReference>
<reference evidence="3 4" key="1">
    <citation type="submission" date="2016-10" db="EMBL/GenBank/DDBJ databases">
        <authorList>
            <person name="de Groot N.N."/>
        </authorList>
    </citation>
    <scope>NUCLEOTIDE SEQUENCE [LARGE SCALE GENOMIC DNA]</scope>
    <source>
        <strain evidence="3 4">GAS232</strain>
    </source>
</reference>
<dbReference type="PROSITE" id="PS51318">
    <property type="entry name" value="TAT"/>
    <property type="match status" value="1"/>
</dbReference>
<dbReference type="EMBL" id="LT629690">
    <property type="protein sequence ID" value="SDF80276.1"/>
    <property type="molecule type" value="Genomic_DNA"/>
</dbReference>
<feature type="domain" description="Xylose isomerase-like TIM barrel" evidence="2">
    <location>
        <begin position="56"/>
        <end position="285"/>
    </location>
</feature>
<evidence type="ECO:0000256" key="1">
    <source>
        <dbReference type="SAM" id="SignalP"/>
    </source>
</evidence>
<dbReference type="OrthoDB" id="110795at2"/>
<dbReference type="PANTHER" id="PTHR12110">
    <property type="entry name" value="HYDROXYPYRUVATE ISOMERASE"/>
    <property type="match status" value="1"/>
</dbReference>
<dbReference type="Proteomes" id="UP000182427">
    <property type="component" value="Chromosome I"/>
</dbReference>
<dbReference type="SUPFAM" id="SSF51658">
    <property type="entry name" value="Xylose isomerase-like"/>
    <property type="match status" value="1"/>
</dbReference>
<evidence type="ECO:0000313" key="4">
    <source>
        <dbReference type="Proteomes" id="UP000182427"/>
    </source>
</evidence>
<proteinExistence type="predicted"/>
<dbReference type="InterPro" id="IPR019546">
    <property type="entry name" value="TAT_signal_bac_arc"/>
</dbReference>
<keyword evidence="1" id="KW-0732">Signal</keyword>
<dbReference type="InterPro" id="IPR013022">
    <property type="entry name" value="Xyl_isomerase-like_TIM-brl"/>
</dbReference>
<dbReference type="PANTHER" id="PTHR12110:SF41">
    <property type="entry name" value="INOSOSE DEHYDRATASE"/>
    <property type="match status" value="1"/>
</dbReference>
<dbReference type="Gene3D" id="3.20.20.150">
    <property type="entry name" value="Divalent-metal-dependent TIM barrel enzymes"/>
    <property type="match status" value="1"/>
</dbReference>
<evidence type="ECO:0000259" key="2">
    <source>
        <dbReference type="Pfam" id="PF01261"/>
    </source>
</evidence>
<dbReference type="NCBIfam" id="TIGR01409">
    <property type="entry name" value="TAT_signal_seq"/>
    <property type="match status" value="1"/>
</dbReference>
<protein>
    <submittedName>
        <fullName evidence="3">Tat (Twin-arginine translocation) pathway signal sequence</fullName>
    </submittedName>
</protein>
<dbReference type="RefSeq" id="WP_083346169.1">
    <property type="nucleotide sequence ID" value="NZ_LT629690.1"/>
</dbReference>
<dbReference type="InterPro" id="IPR006311">
    <property type="entry name" value="TAT_signal"/>
</dbReference>
<dbReference type="Pfam" id="PF01261">
    <property type="entry name" value="AP_endonuc_2"/>
    <property type="match status" value="1"/>
</dbReference>
<accession>A0A1G7P1U4</accession>
<keyword evidence="4" id="KW-1185">Reference proteome</keyword>
<gene>
    <name evidence="3" type="ORF">SAMN05444167_3359</name>
</gene>
<evidence type="ECO:0000313" key="3">
    <source>
        <dbReference type="EMBL" id="SDF80276.1"/>
    </source>
</evidence>
<sequence>MAMTRRTFLQLAAAATAVAASPASFANPLGLPIGCQTYPVRKTINTDFEGTMKGLRAAGFTNIELCSPYGYSDFSSLQKYKPKELSDLLKSWGLTCISAHWGANELFKKTDESIAYAKEFGMTQMAIAALGPFNSKGTETLDDVKRYVEPFNAFAEKAHAAGITALLHNEGFVSKTIDGKRVYDVMIAELDPTNVKLQFQVSTQQEGFDAVEYFHKYRGRYLSMHCQDWVKDASTKSGFRQVPIGQGVVDWKSVFAAAKVGGVQNYFVELEEDPALMPPSVPFLKKLTV</sequence>
<feature type="signal peptide" evidence="1">
    <location>
        <begin position="1"/>
        <end position="26"/>
    </location>
</feature>
<dbReference type="AlphaFoldDB" id="A0A1G7P1U4"/>